<dbReference type="AlphaFoldDB" id="A0A1F4ZUV6"/>
<evidence type="ECO:0000313" key="2">
    <source>
        <dbReference type="EMBL" id="OGD10145.1"/>
    </source>
</evidence>
<evidence type="ECO:0000313" key="3">
    <source>
        <dbReference type="Proteomes" id="UP000176424"/>
    </source>
</evidence>
<evidence type="ECO:0000256" key="1">
    <source>
        <dbReference type="SAM" id="Phobius"/>
    </source>
</evidence>
<reference evidence="2 3" key="1">
    <citation type="journal article" date="2016" name="Nat. Commun.">
        <title>Thousands of microbial genomes shed light on interconnected biogeochemical processes in an aquifer system.</title>
        <authorList>
            <person name="Anantharaman K."/>
            <person name="Brown C.T."/>
            <person name="Hug L.A."/>
            <person name="Sharon I."/>
            <person name="Castelle C.J."/>
            <person name="Probst A.J."/>
            <person name="Thomas B.C."/>
            <person name="Singh A."/>
            <person name="Wilkins M.J."/>
            <person name="Karaoz U."/>
            <person name="Brodie E.L."/>
            <person name="Williams K.H."/>
            <person name="Hubbard S.S."/>
            <person name="Banfield J.F."/>
        </authorList>
    </citation>
    <scope>NUCLEOTIDE SEQUENCE [LARGE SCALE GENOMIC DNA]</scope>
</reference>
<protein>
    <submittedName>
        <fullName evidence="2">Uncharacterized protein</fullName>
    </submittedName>
</protein>
<sequence>MNNSPLAFIVNPALNDILGNQTDTGFARSLGAFFGNLLNVAFGLGGVYFFFNLLRGGFEYINAGGEKEKIHQAYERIKNSLLGIVIILSAFVFVFIVETLFGISIRSFNIPNII</sequence>
<keyword evidence="1" id="KW-0472">Membrane</keyword>
<feature type="transmembrane region" description="Helical" evidence="1">
    <location>
        <begin position="81"/>
        <end position="105"/>
    </location>
</feature>
<dbReference type="EMBL" id="MEXR01000012">
    <property type="protein sequence ID" value="OGD10145.1"/>
    <property type="molecule type" value="Genomic_DNA"/>
</dbReference>
<dbReference type="STRING" id="1797263.A2397_03825"/>
<accession>A0A1F4ZUV6</accession>
<keyword evidence="1" id="KW-1133">Transmembrane helix</keyword>
<dbReference type="Pfam" id="PF18895">
    <property type="entry name" value="T4SS_pilin"/>
    <property type="match status" value="1"/>
</dbReference>
<gene>
    <name evidence="2" type="ORF">A2397_03825</name>
</gene>
<keyword evidence="1" id="KW-0812">Transmembrane</keyword>
<feature type="transmembrane region" description="Helical" evidence="1">
    <location>
        <begin position="30"/>
        <end position="51"/>
    </location>
</feature>
<dbReference type="InterPro" id="IPR043993">
    <property type="entry name" value="T4SS_pilin"/>
</dbReference>
<comment type="caution">
    <text evidence="2">The sequence shown here is derived from an EMBL/GenBank/DDBJ whole genome shotgun (WGS) entry which is preliminary data.</text>
</comment>
<dbReference type="Proteomes" id="UP000176424">
    <property type="component" value="Unassembled WGS sequence"/>
</dbReference>
<organism evidence="2 3">
    <name type="scientific">Candidatus Amesbacteria bacterium RIFOXYB1_FULL_44_23</name>
    <dbReference type="NCBI Taxonomy" id="1797263"/>
    <lineage>
        <taxon>Bacteria</taxon>
        <taxon>Candidatus Amesiibacteriota</taxon>
    </lineage>
</organism>
<proteinExistence type="predicted"/>
<name>A0A1F4ZUV6_9BACT</name>